<evidence type="ECO:0008006" key="4">
    <source>
        <dbReference type="Google" id="ProtNLM"/>
    </source>
</evidence>
<accession>A0A836HEM5</accession>
<protein>
    <recommendedName>
        <fullName evidence="4">Transmembrane protein</fullName>
    </recommendedName>
</protein>
<keyword evidence="1" id="KW-0812">Transmembrane</keyword>
<evidence type="ECO:0000313" key="3">
    <source>
        <dbReference type="Proteomes" id="UP000674318"/>
    </source>
</evidence>
<organism evidence="2 3">
    <name type="scientific">Porcisia hertigi</name>
    <dbReference type="NCBI Taxonomy" id="2761500"/>
    <lineage>
        <taxon>Eukaryota</taxon>
        <taxon>Discoba</taxon>
        <taxon>Euglenozoa</taxon>
        <taxon>Kinetoplastea</taxon>
        <taxon>Metakinetoplastina</taxon>
        <taxon>Trypanosomatida</taxon>
        <taxon>Trypanosomatidae</taxon>
        <taxon>Leishmaniinae</taxon>
        <taxon>Porcisia</taxon>
    </lineage>
</organism>
<feature type="transmembrane region" description="Helical" evidence="1">
    <location>
        <begin position="21"/>
        <end position="49"/>
    </location>
</feature>
<evidence type="ECO:0000313" key="2">
    <source>
        <dbReference type="EMBL" id="KAG5498627.1"/>
    </source>
</evidence>
<name>A0A836HEM5_9TRYP</name>
<dbReference type="OrthoDB" id="264748at2759"/>
<proteinExistence type="predicted"/>
<dbReference type="AlphaFoldDB" id="A0A836HEM5"/>
<dbReference type="KEGG" id="phet:94289014"/>
<dbReference type="Proteomes" id="UP000674318">
    <property type="component" value="Unassembled WGS sequence"/>
</dbReference>
<gene>
    <name evidence="2" type="ORF">JKF63_02913</name>
</gene>
<feature type="transmembrane region" description="Helical" evidence="1">
    <location>
        <begin position="69"/>
        <end position="94"/>
    </location>
</feature>
<dbReference type="EMBL" id="JAFJZO010000030">
    <property type="protein sequence ID" value="KAG5498627.1"/>
    <property type="molecule type" value="Genomic_DNA"/>
</dbReference>
<reference evidence="2 3" key="1">
    <citation type="submission" date="2021-02" db="EMBL/GenBank/DDBJ databases">
        <title>Porcisia hertigi Genome sequencing and assembly.</title>
        <authorList>
            <person name="Almutairi H."/>
            <person name="Gatherer D."/>
        </authorList>
    </citation>
    <scope>NUCLEOTIDE SEQUENCE [LARGE SCALE GENOMIC DNA]</scope>
    <source>
        <strain evidence="2 3">C119</strain>
    </source>
</reference>
<keyword evidence="1" id="KW-0472">Membrane</keyword>
<keyword evidence="1" id="KW-1133">Transmembrane helix</keyword>
<sequence length="183" mass="20119">MPCMPLRDFVVLFDKQLHQLTLYYLANGFFTLPTAVVSIASVVVCGSLALATCSGNGGAAVSSISAPLLFTSFTSFVSLSLLTLMTLTLCYRVVGGRFVYAARATDFEVDWILDTLCRPMTEGLVNLLLAPEKRRQRGVFFMSLCTIGEAGKFLSFWSTCTLASMVWCGCNVRRAWRLPQIVD</sequence>
<comment type="caution">
    <text evidence="2">The sequence shown here is derived from an EMBL/GenBank/DDBJ whole genome shotgun (WGS) entry which is preliminary data.</text>
</comment>
<dbReference type="RefSeq" id="XP_067755381.1">
    <property type="nucleotide sequence ID" value="XM_067898937.1"/>
</dbReference>
<dbReference type="GeneID" id="94289014"/>
<evidence type="ECO:0000256" key="1">
    <source>
        <dbReference type="SAM" id="Phobius"/>
    </source>
</evidence>
<keyword evidence="3" id="KW-1185">Reference proteome</keyword>